<reference evidence="1 2" key="1">
    <citation type="submission" date="2020-11" db="EMBL/GenBank/DDBJ databases">
        <title>Insectihabitans protaetiae gen. nov. sp. nov. and Insectihabitans allomyrinae sp. nov., isolated from larvae of Protaetia brevitarsis seulensis and Allomyrina dichotoma, respectively.</title>
        <authorList>
            <person name="Lee S.D."/>
            <person name="Byeon Y.-S."/>
            <person name="Kim S.-M."/>
            <person name="Yang H.L."/>
            <person name="Kim I.S."/>
        </authorList>
    </citation>
    <scope>NUCLEOTIDE SEQUENCE [LARGE SCALE GENOMIC DNA]</scope>
    <source>
        <strain evidence="1 2">BWR-B9</strain>
    </source>
</reference>
<sequence>MEKTQEINHQERFIQHHFYQNLHHLALQAALRGMDDVSSSKVVLQKKFRGRMVKR</sequence>
<evidence type="ECO:0000313" key="2">
    <source>
        <dbReference type="Proteomes" id="UP001296921"/>
    </source>
</evidence>
<accession>A0ABS1IM40</accession>
<dbReference type="EMBL" id="JADRCR010000001">
    <property type="protein sequence ID" value="MBK5142798.1"/>
    <property type="molecule type" value="Genomic_DNA"/>
</dbReference>
<proteinExistence type="predicted"/>
<gene>
    <name evidence="1" type="ORF">I2494_03515</name>
</gene>
<comment type="caution">
    <text evidence="1">The sequence shown here is derived from an EMBL/GenBank/DDBJ whole genome shotgun (WGS) entry which is preliminary data.</text>
</comment>
<dbReference type="Proteomes" id="UP001296921">
    <property type="component" value="Unassembled WGS sequence"/>
</dbReference>
<organism evidence="1 2">
    <name type="scientific">Limnobaculum allomyrinae</name>
    <dbReference type="NCBI Taxonomy" id="2791986"/>
    <lineage>
        <taxon>Bacteria</taxon>
        <taxon>Pseudomonadati</taxon>
        <taxon>Pseudomonadota</taxon>
        <taxon>Gammaproteobacteria</taxon>
        <taxon>Enterobacterales</taxon>
        <taxon>Budviciaceae</taxon>
        <taxon>Limnobaculum</taxon>
    </lineage>
</organism>
<name>A0ABS1IM40_9GAMM</name>
<keyword evidence="2" id="KW-1185">Reference proteome</keyword>
<evidence type="ECO:0000313" key="1">
    <source>
        <dbReference type="EMBL" id="MBK5142798.1"/>
    </source>
</evidence>
<dbReference type="PROSITE" id="PS50096">
    <property type="entry name" value="IQ"/>
    <property type="match status" value="1"/>
</dbReference>
<protein>
    <submittedName>
        <fullName evidence="1">Uncharacterized protein</fullName>
    </submittedName>
</protein>